<dbReference type="SUPFAM" id="SSF53681">
    <property type="entry name" value="Aspartate/glutamate racemase"/>
    <property type="match status" value="2"/>
</dbReference>
<keyword evidence="2" id="KW-0413">Isomerase</keyword>
<dbReference type="Gene3D" id="3.40.50.1860">
    <property type="match status" value="2"/>
</dbReference>
<evidence type="ECO:0000256" key="2">
    <source>
        <dbReference type="ARBA" id="ARBA00023235"/>
    </source>
</evidence>
<evidence type="ECO:0000313" key="3">
    <source>
        <dbReference type="EMBL" id="GHE28316.1"/>
    </source>
</evidence>
<proteinExistence type="inferred from homology"/>
<evidence type="ECO:0000313" key="4">
    <source>
        <dbReference type="Proteomes" id="UP000620550"/>
    </source>
</evidence>
<dbReference type="NCBIfam" id="TIGR00035">
    <property type="entry name" value="asp_race"/>
    <property type="match status" value="1"/>
</dbReference>
<dbReference type="PANTHER" id="PTHR21198">
    <property type="entry name" value="GLUTAMATE RACEMASE"/>
    <property type="match status" value="1"/>
</dbReference>
<gene>
    <name evidence="3" type="ORF">GCM10017764_08350</name>
</gene>
<comment type="caution">
    <text evidence="3">The sequence shown here is derived from an EMBL/GenBank/DDBJ whole genome shotgun (WGS) entry which is preliminary data.</text>
</comment>
<reference evidence="4" key="1">
    <citation type="journal article" date="2019" name="Int. J. Syst. Evol. Microbiol.">
        <title>The Global Catalogue of Microorganisms (GCM) 10K type strain sequencing project: providing services to taxonomists for standard genome sequencing and annotation.</title>
        <authorList>
            <consortium name="The Broad Institute Genomics Platform"/>
            <consortium name="The Broad Institute Genome Sequencing Center for Infectious Disease"/>
            <person name="Wu L."/>
            <person name="Ma J."/>
        </authorList>
    </citation>
    <scope>NUCLEOTIDE SEQUENCE [LARGE SCALE GENOMIC DNA]</scope>
    <source>
        <strain evidence="4">CGMCC 1.12966</strain>
    </source>
</reference>
<protein>
    <submittedName>
        <fullName evidence="3">Aspartate racemase</fullName>
    </submittedName>
</protein>
<evidence type="ECO:0000256" key="1">
    <source>
        <dbReference type="ARBA" id="ARBA00007847"/>
    </source>
</evidence>
<dbReference type="InterPro" id="IPR015942">
    <property type="entry name" value="Asp/Glu/hydantoin_racemase"/>
</dbReference>
<dbReference type="PANTHER" id="PTHR21198:SF7">
    <property type="entry name" value="ASPARTATE-GLUTAMATE RACEMASE FAMILY"/>
    <property type="match status" value="1"/>
</dbReference>
<accession>A0ABQ3HVL8</accession>
<dbReference type="EMBL" id="BNAF01000003">
    <property type="protein sequence ID" value="GHE28316.1"/>
    <property type="molecule type" value="Genomic_DNA"/>
</dbReference>
<dbReference type="Pfam" id="PF01177">
    <property type="entry name" value="Asp_Glu_race"/>
    <property type="match status" value="1"/>
</dbReference>
<comment type="similarity">
    <text evidence="1">Belongs to the aspartate/glutamate racemases family.</text>
</comment>
<organism evidence="3 4">
    <name type="scientific">Sphingobacterium griseoflavum</name>
    <dbReference type="NCBI Taxonomy" id="1474952"/>
    <lineage>
        <taxon>Bacteria</taxon>
        <taxon>Pseudomonadati</taxon>
        <taxon>Bacteroidota</taxon>
        <taxon>Sphingobacteriia</taxon>
        <taxon>Sphingobacteriales</taxon>
        <taxon>Sphingobacteriaceae</taxon>
        <taxon>Sphingobacterium</taxon>
    </lineage>
</organism>
<sequence length="254" mass="27593">MIGIVGGVGPLAGLDIVRKVIDETIANTDRDQLPILLHSHPHRISNPTDYLLGKEAHNPAYAIVEIISELENAGATVVAIPSHTAHAKRVFEVIEQELERKNSAVKLVHLIEETALFIKRKYGHTRVGILAGTDLKNNGLYHHILASHHLEVIEPDEELQDKIHTAIHDSTYGIRAVSSPVSNRARSEIIESIAALKEKGAQSIILGDSSLPDAIPEKESDGLPIIDPIRILARALVSALAPSKLQDDVASSRL</sequence>
<dbReference type="Proteomes" id="UP000620550">
    <property type="component" value="Unassembled WGS sequence"/>
</dbReference>
<keyword evidence="4" id="KW-1185">Reference proteome</keyword>
<dbReference type="RefSeq" id="WP_189625373.1">
    <property type="nucleotide sequence ID" value="NZ_BNAF01000003.1"/>
</dbReference>
<name>A0ABQ3HVL8_9SPHI</name>
<dbReference type="InterPro" id="IPR004380">
    <property type="entry name" value="Asp_race"/>
</dbReference>
<dbReference type="InterPro" id="IPR001920">
    <property type="entry name" value="Asp/Glu_race"/>
</dbReference>